<protein>
    <submittedName>
        <fullName evidence="2">Uncharacterized protein</fullName>
    </submittedName>
</protein>
<evidence type="ECO:0000256" key="1">
    <source>
        <dbReference type="SAM" id="Phobius"/>
    </source>
</evidence>
<feature type="transmembrane region" description="Helical" evidence="1">
    <location>
        <begin position="55"/>
        <end position="74"/>
    </location>
</feature>
<accession>A0A2M6UW22</accession>
<sequence>MDTIPENTQNAKEETLHKKHRILQKTMRIIFVGKSKILIFYIFLFLLLIRRPVLSVLNFFAGASALSLLFFFFGSMIGSEILGKDAPIIIIGMVIFLFGSLTASWFYDALLLRLAPAKYEIMLFD</sequence>
<dbReference type="EMBL" id="NJPP01000010">
    <property type="protein sequence ID" value="PIT70398.1"/>
    <property type="molecule type" value="Genomic_DNA"/>
</dbReference>
<dbReference type="AlphaFoldDB" id="A0A2M6UW22"/>
<keyword evidence="1" id="KW-1133">Transmembrane helix</keyword>
<name>A0A2M6UW22_9HYPH</name>
<proteinExistence type="predicted"/>
<gene>
    <name evidence="2" type="ORF">CEV08_04230</name>
</gene>
<organism evidence="2 3">
    <name type="scientific">Bartonella tribocorum</name>
    <dbReference type="NCBI Taxonomy" id="85701"/>
    <lineage>
        <taxon>Bacteria</taxon>
        <taxon>Pseudomonadati</taxon>
        <taxon>Pseudomonadota</taxon>
        <taxon>Alphaproteobacteria</taxon>
        <taxon>Hyphomicrobiales</taxon>
        <taxon>Bartonellaceae</taxon>
        <taxon>Bartonella</taxon>
    </lineage>
</organism>
<keyword evidence="1" id="KW-0812">Transmembrane</keyword>
<dbReference type="OrthoDB" id="7923845at2"/>
<feature type="transmembrane region" description="Helical" evidence="1">
    <location>
        <begin position="86"/>
        <end position="107"/>
    </location>
</feature>
<dbReference type="Proteomes" id="UP000230791">
    <property type="component" value="Unassembled WGS sequence"/>
</dbReference>
<feature type="transmembrane region" description="Helical" evidence="1">
    <location>
        <begin position="29"/>
        <end position="49"/>
    </location>
</feature>
<reference evidence="2 3" key="1">
    <citation type="submission" date="2017-06" db="EMBL/GenBank/DDBJ databases">
        <title>Draft genome of Bartonella tribocorum C635.</title>
        <authorList>
            <person name="Hadjadj L."/>
            <person name="Jiyipong T."/>
            <person name="Diene S.M."/>
            <person name="Morand S."/>
            <person name="Rolain J.-M."/>
        </authorList>
    </citation>
    <scope>NUCLEOTIDE SEQUENCE [LARGE SCALE GENOMIC DNA]</scope>
    <source>
        <strain evidence="2 3">C635</strain>
    </source>
</reference>
<comment type="caution">
    <text evidence="2">The sequence shown here is derived from an EMBL/GenBank/DDBJ whole genome shotgun (WGS) entry which is preliminary data.</text>
</comment>
<evidence type="ECO:0000313" key="2">
    <source>
        <dbReference type="EMBL" id="PIT70398.1"/>
    </source>
</evidence>
<keyword evidence="1" id="KW-0472">Membrane</keyword>
<evidence type="ECO:0000313" key="3">
    <source>
        <dbReference type="Proteomes" id="UP000230791"/>
    </source>
</evidence>